<proteinExistence type="predicted"/>
<dbReference type="EMBL" id="BAGZ01000017">
    <property type="protein sequence ID" value="GAB78792.1"/>
    <property type="molecule type" value="Genomic_DNA"/>
</dbReference>
<dbReference type="NCBIfam" id="NF033727">
    <property type="entry name" value="chaperon_ArsD"/>
    <property type="match status" value="1"/>
</dbReference>
<name>K6WAC5_9MICO</name>
<dbReference type="Proteomes" id="UP000008495">
    <property type="component" value="Unassembled WGS sequence"/>
</dbReference>
<dbReference type="GO" id="GO:0046685">
    <property type="term" value="P:response to arsenic-containing substance"/>
    <property type="evidence" value="ECO:0007669"/>
    <property type="project" value="InterPro"/>
</dbReference>
<keyword evidence="2" id="KW-1185">Reference proteome</keyword>
<organism evidence="1 2">
    <name type="scientific">Austwickia chelonae NBRC 105200</name>
    <dbReference type="NCBI Taxonomy" id="1184607"/>
    <lineage>
        <taxon>Bacteria</taxon>
        <taxon>Bacillati</taxon>
        <taxon>Actinomycetota</taxon>
        <taxon>Actinomycetes</taxon>
        <taxon>Micrococcales</taxon>
        <taxon>Dermatophilaceae</taxon>
        <taxon>Austwickia</taxon>
    </lineage>
</organism>
<dbReference type="AlphaFoldDB" id="K6WAC5"/>
<evidence type="ECO:0000313" key="1">
    <source>
        <dbReference type="EMBL" id="GAB78792.1"/>
    </source>
</evidence>
<dbReference type="GO" id="GO:0045892">
    <property type="term" value="P:negative regulation of DNA-templated transcription"/>
    <property type="evidence" value="ECO:0007669"/>
    <property type="project" value="InterPro"/>
</dbReference>
<comment type="caution">
    <text evidence="1">The sequence shown here is derived from an EMBL/GenBank/DDBJ whole genome shotgun (WGS) entry which is preliminary data.</text>
</comment>
<protein>
    <submittedName>
        <fullName evidence="1">Arsenic resistance operon repressor ArsD</fullName>
    </submittedName>
</protein>
<dbReference type="STRING" id="100225.SAMN05421595_0003"/>
<dbReference type="Pfam" id="PF06953">
    <property type="entry name" value="ArsD"/>
    <property type="match status" value="1"/>
</dbReference>
<dbReference type="InterPro" id="IPR010712">
    <property type="entry name" value="Arsenical-R_ArsD"/>
</dbReference>
<gene>
    <name evidence="1" type="primary">arsD</name>
    <name evidence="1" type="ORF">AUCHE_17_00020</name>
</gene>
<accession>K6WAC5</accession>
<dbReference type="Gene3D" id="3.40.30.10">
    <property type="entry name" value="Glutaredoxin"/>
    <property type="match status" value="1"/>
</dbReference>
<dbReference type="GO" id="GO:0003677">
    <property type="term" value="F:DNA binding"/>
    <property type="evidence" value="ECO:0007669"/>
    <property type="project" value="InterPro"/>
</dbReference>
<sequence length="146" mass="14819">MSATAHPTPAGPVIHVFEPALCCNTGVCGPDVDPALVRFTADLDHLRSLGVDITRHNLAHDPAVFAAEPTVAAFLRTAGSAHLPLTLVDGVTVTTDRYPSRDELLGYAGLATDAPGDDTSGGRTDLGLTAEGTGCCGGKSSTSGCC</sequence>
<evidence type="ECO:0000313" key="2">
    <source>
        <dbReference type="Proteomes" id="UP000008495"/>
    </source>
</evidence>
<reference evidence="1 2" key="1">
    <citation type="submission" date="2012-08" db="EMBL/GenBank/DDBJ databases">
        <title>Whole genome shotgun sequence of Austwickia chelonae NBRC 105200.</title>
        <authorList>
            <person name="Yoshida I."/>
            <person name="Hosoyama A."/>
            <person name="Tsuchikane K."/>
            <person name="Katsumata H."/>
            <person name="Ando Y."/>
            <person name="Ohji S."/>
            <person name="Hamada M."/>
            <person name="Tamura T."/>
            <person name="Yamazoe A."/>
            <person name="Yamazaki S."/>
            <person name="Fujita N."/>
        </authorList>
    </citation>
    <scope>NUCLEOTIDE SEQUENCE [LARGE SCALE GENOMIC DNA]</scope>
    <source>
        <strain evidence="1 2">NBRC 105200</strain>
    </source>
</reference>
<dbReference type="RefSeq" id="WP_006503549.1">
    <property type="nucleotide sequence ID" value="NZ_BAGZ01000017.1"/>
</dbReference>
<dbReference type="eggNOG" id="ENOG5032RMG">
    <property type="taxonomic scope" value="Bacteria"/>
</dbReference>